<gene>
    <name evidence="1" type="ORF">COT94_01365</name>
</gene>
<protein>
    <recommendedName>
        <fullName evidence="3">IPT/TIG domain-containing protein</fullName>
    </recommendedName>
</protein>
<sequence>MKKFLAIVLIIVVSFSIVRAVGQSQSQAYYSGDGLMYNNELYVVTANSGYLELFRLEGSSLNLLTRFKPVKEVGMITDTVTDAVLFVEGGQLMTYASSGNRLYKYNVTNPATPSLVFKTANTNWDWYGRLEKTANQLITVGSKGVKVWNSDLQVIDNYDVINLTNPYNVRLSNDGRLIFNVTSSRLEIFDRDFRRVTQTVNLSTNDVKGNRRVAYDEPANMFYVMDDAGFKRIGLSGDIYKSLKHDSRYGYDAILSGDKTSVYISNGSTIAKLNKLNFKFESAYENSNASWKGSWAMGMDMVTTNDSEKIVVFNNSGILILDSDLRMLGAYKAKADQSDKIGKEIVKEALSLTTDRVSGAPYSDVLVKGTGFWPNEDLIITFGAVEYKAVANANGQFVRALSVPSIRETRTDIKVVGKTSATSYSTSFNVVQPK</sequence>
<dbReference type="AlphaFoldDB" id="A0A2M6WU64"/>
<name>A0A2M6WU64_9BACT</name>
<evidence type="ECO:0000313" key="1">
    <source>
        <dbReference type="EMBL" id="PIT96324.1"/>
    </source>
</evidence>
<organism evidence="1 2">
    <name type="scientific">Candidatus Falkowbacteria bacterium CG10_big_fil_rev_8_21_14_0_10_37_14</name>
    <dbReference type="NCBI Taxonomy" id="1974561"/>
    <lineage>
        <taxon>Bacteria</taxon>
        <taxon>Candidatus Falkowiibacteriota</taxon>
    </lineage>
</organism>
<accession>A0A2M6WU64</accession>
<dbReference type="SUPFAM" id="SSF101898">
    <property type="entry name" value="NHL repeat"/>
    <property type="match status" value="1"/>
</dbReference>
<dbReference type="Proteomes" id="UP000228533">
    <property type="component" value="Unassembled WGS sequence"/>
</dbReference>
<dbReference type="EMBL" id="PFAM01000008">
    <property type="protein sequence ID" value="PIT96324.1"/>
    <property type="molecule type" value="Genomic_DNA"/>
</dbReference>
<evidence type="ECO:0000313" key="2">
    <source>
        <dbReference type="Proteomes" id="UP000228533"/>
    </source>
</evidence>
<comment type="caution">
    <text evidence="1">The sequence shown here is derived from an EMBL/GenBank/DDBJ whole genome shotgun (WGS) entry which is preliminary data.</text>
</comment>
<evidence type="ECO:0008006" key="3">
    <source>
        <dbReference type="Google" id="ProtNLM"/>
    </source>
</evidence>
<proteinExistence type="predicted"/>
<reference evidence="2" key="1">
    <citation type="submission" date="2017-09" db="EMBL/GenBank/DDBJ databases">
        <title>Depth-based differentiation of microbial function through sediment-hosted aquifers and enrichment of novel symbionts in the deep terrestrial subsurface.</title>
        <authorList>
            <person name="Probst A.J."/>
            <person name="Ladd B."/>
            <person name="Jarett J.K."/>
            <person name="Geller-Mcgrath D.E."/>
            <person name="Sieber C.M.K."/>
            <person name="Emerson J.B."/>
            <person name="Anantharaman K."/>
            <person name="Thomas B.C."/>
            <person name="Malmstrom R."/>
            <person name="Stieglmeier M."/>
            <person name="Klingl A."/>
            <person name="Woyke T."/>
            <person name="Ryan C.M."/>
            <person name="Banfield J.F."/>
        </authorList>
    </citation>
    <scope>NUCLEOTIDE SEQUENCE [LARGE SCALE GENOMIC DNA]</scope>
</reference>